<dbReference type="InterPro" id="IPR022941">
    <property type="entry name" value="SRP54"/>
</dbReference>
<keyword evidence="2" id="KW-0547">Nucleotide-binding</keyword>
<dbReference type="SUPFAM" id="SSF47364">
    <property type="entry name" value="Domain of the SRP/SRP receptor G-proteins"/>
    <property type="match status" value="1"/>
</dbReference>
<evidence type="ECO:0000256" key="3">
    <source>
        <dbReference type="ARBA" id="ARBA00023134"/>
    </source>
</evidence>
<dbReference type="InterPro" id="IPR013822">
    <property type="entry name" value="Signal_recog_particl_SRP54_hlx"/>
</dbReference>
<dbReference type="Pfam" id="PF00448">
    <property type="entry name" value="SRP54"/>
    <property type="match status" value="1"/>
</dbReference>
<dbReference type="SUPFAM" id="SSF52540">
    <property type="entry name" value="P-loop containing nucleoside triphosphate hydrolases"/>
    <property type="match status" value="1"/>
</dbReference>
<gene>
    <name evidence="5" type="primary">106075799</name>
</gene>
<dbReference type="Gene3D" id="1.20.120.140">
    <property type="entry name" value="Signal recognition particle SRP54, nucleotide-binding domain"/>
    <property type="match status" value="1"/>
</dbReference>
<reference evidence="5" key="1">
    <citation type="submission" date="2020-05" db="UniProtKB">
        <authorList>
            <consortium name="EnsemblMetazoa"/>
        </authorList>
    </citation>
    <scope>IDENTIFICATION</scope>
    <source>
        <strain evidence="5">BB02</strain>
    </source>
</reference>
<comment type="subcellular location">
    <subcellularLocation>
        <location evidence="1">Cytoplasm</location>
    </subcellularLocation>
</comment>
<protein>
    <recommendedName>
        <fullName evidence="4">SRP54-type proteins GTP-binding domain-containing protein</fullName>
    </recommendedName>
</protein>
<dbReference type="STRING" id="6526.A0A2C9LC60"/>
<evidence type="ECO:0000256" key="1">
    <source>
        <dbReference type="ARBA" id="ARBA00004496"/>
    </source>
</evidence>
<dbReference type="PANTHER" id="PTHR11564">
    <property type="entry name" value="SIGNAL RECOGNITION PARTICLE 54K PROTEIN SRP54"/>
    <property type="match status" value="1"/>
</dbReference>
<dbReference type="InterPro" id="IPR036891">
    <property type="entry name" value="Signal_recog_part_SRP54_M_sf"/>
</dbReference>
<dbReference type="Proteomes" id="UP000076420">
    <property type="component" value="Unassembled WGS sequence"/>
</dbReference>
<proteinExistence type="predicted"/>
<dbReference type="SMART" id="SM00962">
    <property type="entry name" value="SRP54"/>
    <property type="match status" value="1"/>
</dbReference>
<dbReference type="Gene3D" id="1.10.260.30">
    <property type="entry name" value="Signal recognition particle, SRP54 subunit, M-domain"/>
    <property type="match status" value="1"/>
</dbReference>
<name>A0A2C9LC60_BIOGL</name>
<dbReference type="SMART" id="SM00963">
    <property type="entry name" value="SRP54_N"/>
    <property type="match status" value="1"/>
</dbReference>
<evidence type="ECO:0000313" key="5">
    <source>
        <dbReference type="EnsemblMetazoa" id="BGLB029536-PA"/>
    </source>
</evidence>
<evidence type="ECO:0000256" key="2">
    <source>
        <dbReference type="ARBA" id="ARBA00022741"/>
    </source>
</evidence>
<dbReference type="GO" id="GO:0005525">
    <property type="term" value="F:GTP binding"/>
    <property type="evidence" value="ECO:0007669"/>
    <property type="project" value="UniProtKB-KW"/>
</dbReference>
<dbReference type="InterPro" id="IPR027417">
    <property type="entry name" value="P-loop_NTPase"/>
</dbReference>
<dbReference type="InterPro" id="IPR042101">
    <property type="entry name" value="SRP54_N_sf"/>
</dbReference>
<dbReference type="Gene3D" id="3.40.50.300">
    <property type="entry name" value="P-loop containing nucleotide triphosphate hydrolases"/>
    <property type="match status" value="1"/>
</dbReference>
<feature type="domain" description="SRP54-type proteins GTP-binding" evidence="4">
    <location>
        <begin position="271"/>
        <end position="284"/>
    </location>
</feature>
<dbReference type="SMART" id="SM00382">
    <property type="entry name" value="AAA"/>
    <property type="match status" value="1"/>
</dbReference>
<dbReference type="GO" id="GO:0048500">
    <property type="term" value="C:signal recognition particle"/>
    <property type="evidence" value="ECO:0007669"/>
    <property type="project" value="InterPro"/>
</dbReference>
<sequence length="379" mass="41891">MFDLISSSFNHLLNKAFGNKKVSEKNILEVIPEIRKSLIDADVALDVVEHIVSRIAYDCLGDNVLKSLNAKDIIIKSVYDILVDVLGGVNYDPLKSDLHLNKAPSVIMLVGLQGSGKTTSVAKLGYYLNKKKNKKILVASLDVYRPAAKDQLEKMSIKAGVHSLEIIDGESPEDTAKRAMKKALSYDVLILDTAGRLHVDQNLLDELKLIKKITSPSEILFVSDSMIGQEAIVVAKIFNENIGITGVIVTRADGDSRGGSIISMKYVTNCPIRFVGVGEKIEDFEYFYPDRYANRILGMGDIISAVEKAKEKIEEEEASEMIGRIQKGIFDFNDMLKYYGMINKFGGIGSIMQYMPMMGDIKNKLGNVDGSVIKNILLL</sequence>
<dbReference type="Pfam" id="PF02881">
    <property type="entry name" value="SRP54_N"/>
    <property type="match status" value="1"/>
</dbReference>
<dbReference type="InterPro" id="IPR003593">
    <property type="entry name" value="AAA+_ATPase"/>
</dbReference>
<evidence type="ECO:0000313" key="6">
    <source>
        <dbReference type="Proteomes" id="UP000076420"/>
    </source>
</evidence>
<organism evidence="5 6">
    <name type="scientific">Biomphalaria glabrata</name>
    <name type="common">Bloodfluke planorb</name>
    <name type="synonym">Freshwater snail</name>
    <dbReference type="NCBI Taxonomy" id="6526"/>
    <lineage>
        <taxon>Eukaryota</taxon>
        <taxon>Metazoa</taxon>
        <taxon>Spiralia</taxon>
        <taxon>Lophotrochozoa</taxon>
        <taxon>Mollusca</taxon>
        <taxon>Gastropoda</taxon>
        <taxon>Heterobranchia</taxon>
        <taxon>Euthyneura</taxon>
        <taxon>Panpulmonata</taxon>
        <taxon>Hygrophila</taxon>
        <taxon>Lymnaeoidea</taxon>
        <taxon>Planorbidae</taxon>
        <taxon>Biomphalaria</taxon>
    </lineage>
</organism>
<dbReference type="GO" id="GO:0008312">
    <property type="term" value="F:7S RNA binding"/>
    <property type="evidence" value="ECO:0007669"/>
    <property type="project" value="InterPro"/>
</dbReference>
<dbReference type="VEuPathDB" id="VectorBase:BGLB029536"/>
<dbReference type="InterPro" id="IPR036225">
    <property type="entry name" value="SRP/SRP_N"/>
</dbReference>
<dbReference type="SUPFAM" id="SSF47446">
    <property type="entry name" value="Signal peptide-binding domain"/>
    <property type="match status" value="1"/>
</dbReference>
<dbReference type="GO" id="GO:0006614">
    <property type="term" value="P:SRP-dependent cotranslational protein targeting to membrane"/>
    <property type="evidence" value="ECO:0007669"/>
    <property type="project" value="InterPro"/>
</dbReference>
<dbReference type="PROSITE" id="PS00300">
    <property type="entry name" value="SRP54"/>
    <property type="match status" value="1"/>
</dbReference>
<dbReference type="AlphaFoldDB" id="A0A2C9LC60"/>
<dbReference type="PANTHER" id="PTHR11564:SF5">
    <property type="entry name" value="SIGNAL RECOGNITION PARTICLE SUBUNIT SRP54"/>
    <property type="match status" value="1"/>
</dbReference>
<keyword evidence="3" id="KW-0342">GTP-binding</keyword>
<dbReference type="KEGG" id="bgt:106075799"/>
<dbReference type="EnsemblMetazoa" id="BGLB029536-RA">
    <property type="protein sequence ID" value="BGLB029536-PA"/>
    <property type="gene ID" value="BGLB029536"/>
</dbReference>
<dbReference type="VEuPathDB" id="VectorBase:BGLAX_044599"/>
<dbReference type="GO" id="GO:0003924">
    <property type="term" value="F:GTPase activity"/>
    <property type="evidence" value="ECO:0007669"/>
    <property type="project" value="InterPro"/>
</dbReference>
<dbReference type="InterPro" id="IPR000897">
    <property type="entry name" value="SRP54_GTPase_dom"/>
</dbReference>
<accession>A0A2C9LC60</accession>
<evidence type="ECO:0000259" key="4">
    <source>
        <dbReference type="PROSITE" id="PS00300"/>
    </source>
</evidence>